<sequence length="73" mass="7421">MKSLVFILLDGCSIPNPAQKIPSPAGGEGGQRAEGGNKKSVFIPLDGCPIPNPAQKIPSPAGGEGGRRPEGEK</sequence>
<feature type="region of interest" description="Disordered" evidence="1">
    <location>
        <begin position="15"/>
        <end position="73"/>
    </location>
</feature>
<reference evidence="2 3" key="1">
    <citation type="submission" date="2011-08" db="EMBL/GenBank/DDBJ databases">
        <authorList>
            <person name="Weinstock G."/>
            <person name="Sodergren E."/>
            <person name="Clifton S."/>
            <person name="Fulton L."/>
            <person name="Fulton B."/>
            <person name="Courtney L."/>
            <person name="Fronick C."/>
            <person name="Harrison M."/>
            <person name="Strong C."/>
            <person name="Farmer C."/>
            <person name="Delahaunty K."/>
            <person name="Markovic C."/>
            <person name="Hall O."/>
            <person name="Minx P."/>
            <person name="Tomlinson C."/>
            <person name="Mitreva M."/>
            <person name="Hou S."/>
            <person name="Chen J."/>
            <person name="Wollam A."/>
            <person name="Pepin K.H."/>
            <person name="Johnson M."/>
            <person name="Bhonagiri V."/>
            <person name="Zhang X."/>
            <person name="Suruliraj S."/>
            <person name="Warren W."/>
            <person name="Chinwalla A."/>
            <person name="Mardis E.R."/>
            <person name="Wilson R.K."/>
        </authorList>
    </citation>
    <scope>NUCLEOTIDE SEQUENCE [LARGE SCALE GENOMIC DNA]</scope>
    <source>
        <strain evidence="2 3">F0432</strain>
    </source>
</reference>
<evidence type="ECO:0000313" key="2">
    <source>
        <dbReference type="EMBL" id="EHM55137.1"/>
    </source>
</evidence>
<dbReference type="AlphaFoldDB" id="G9ZDV7"/>
<protein>
    <submittedName>
        <fullName evidence="2">Uncharacterized protein</fullName>
    </submittedName>
</protein>
<evidence type="ECO:0000256" key="1">
    <source>
        <dbReference type="SAM" id="MobiDB-lite"/>
    </source>
</evidence>
<dbReference type="Proteomes" id="UP000004750">
    <property type="component" value="Unassembled WGS sequence"/>
</dbReference>
<comment type="caution">
    <text evidence="2">The sequence shown here is derived from an EMBL/GenBank/DDBJ whole genome shotgun (WGS) entry which is preliminary data.</text>
</comment>
<dbReference type="STRING" id="797473.HMPREF9080_00941"/>
<evidence type="ECO:0000313" key="3">
    <source>
        <dbReference type="Proteomes" id="UP000004750"/>
    </source>
</evidence>
<gene>
    <name evidence="2" type="ORF">HMPREF9080_00941</name>
</gene>
<accession>G9ZDV7</accession>
<organism evidence="2 3">
    <name type="scientific">Cardiobacterium valvarum F0432</name>
    <dbReference type="NCBI Taxonomy" id="797473"/>
    <lineage>
        <taxon>Bacteria</taxon>
        <taxon>Pseudomonadati</taxon>
        <taxon>Pseudomonadota</taxon>
        <taxon>Gammaproteobacteria</taxon>
        <taxon>Cardiobacteriales</taxon>
        <taxon>Cardiobacteriaceae</taxon>
        <taxon>Cardiobacterium</taxon>
    </lineage>
</organism>
<name>G9ZDV7_9GAMM</name>
<dbReference type="HOGENOM" id="CLU_2697827_0_0_6"/>
<proteinExistence type="predicted"/>
<dbReference type="EMBL" id="AGCM01000047">
    <property type="protein sequence ID" value="EHM55137.1"/>
    <property type="molecule type" value="Genomic_DNA"/>
</dbReference>